<dbReference type="STRING" id="44941.A0A397V774"/>
<dbReference type="PANTHER" id="PTHR46603">
    <property type="entry name" value="ABSCISSION/NOCUT CHECKPOINT REGULATOR"/>
    <property type="match status" value="1"/>
</dbReference>
<dbReference type="PANTHER" id="PTHR46603:SF1">
    <property type="entry name" value="ABSCISSION_NOCUT CHECKPOINT REGULATOR"/>
    <property type="match status" value="1"/>
</dbReference>
<keyword evidence="2" id="KW-1185">Reference proteome</keyword>
<reference evidence="1 2" key="1">
    <citation type="submission" date="2018-06" db="EMBL/GenBank/DDBJ databases">
        <title>Comparative genomics reveals the genomic features of Rhizophagus irregularis, R. cerebriforme, R. diaphanum and Gigaspora rosea, and their symbiotic lifestyle signature.</title>
        <authorList>
            <person name="Morin E."/>
            <person name="San Clemente H."/>
            <person name="Chen E.C.H."/>
            <person name="De La Providencia I."/>
            <person name="Hainaut M."/>
            <person name="Kuo A."/>
            <person name="Kohler A."/>
            <person name="Murat C."/>
            <person name="Tang N."/>
            <person name="Roy S."/>
            <person name="Loubradou J."/>
            <person name="Henrissat B."/>
            <person name="Grigoriev I.V."/>
            <person name="Corradi N."/>
            <person name="Roux C."/>
            <person name="Martin F.M."/>
        </authorList>
    </citation>
    <scope>NUCLEOTIDE SEQUENCE [LARGE SCALE GENOMIC DNA]</scope>
    <source>
        <strain evidence="1 2">DAOM 194757</strain>
    </source>
</reference>
<comment type="caution">
    <text evidence="1">The sequence shown here is derived from an EMBL/GenBank/DDBJ whole genome shotgun (WGS) entry which is preliminary data.</text>
</comment>
<proteinExistence type="predicted"/>
<name>A0A397V774_9GLOM</name>
<organism evidence="1 2">
    <name type="scientific">Gigaspora rosea</name>
    <dbReference type="NCBI Taxonomy" id="44941"/>
    <lineage>
        <taxon>Eukaryota</taxon>
        <taxon>Fungi</taxon>
        <taxon>Fungi incertae sedis</taxon>
        <taxon>Mucoromycota</taxon>
        <taxon>Glomeromycotina</taxon>
        <taxon>Glomeromycetes</taxon>
        <taxon>Diversisporales</taxon>
        <taxon>Gigasporaceae</taxon>
        <taxon>Gigaspora</taxon>
    </lineage>
</organism>
<accession>A0A397V774</accession>
<sequence>MSFSPNNEDDYSDLERRLKELRKSNNNIEPEEELAERFTNLFGGQITVETKEVIKDRTYKLPVENVLNDEEIEQLLLSEGNLLDDESLFSNTHQKKLDNMVSRFLGDDNENNHHDDIVASDLIQQIKDDVYLENKYGNEEKKYISDYSDLEERYRLLKESSIKSSSIISEKIHVSPLGPPPKPLELSEFEDDDDPDTWCCICNEDAIVRCRDCEDLYCQECFQNAHFGKDSDSELKQHKYEKYEKYEKYKSDL</sequence>
<dbReference type="AlphaFoldDB" id="A0A397V774"/>
<gene>
    <name evidence="1" type="ORF">C2G38_1392407</name>
</gene>
<dbReference type="Pfam" id="PF22586">
    <property type="entry name" value="ANCHR-like_BBOX"/>
    <property type="match status" value="1"/>
</dbReference>
<evidence type="ECO:0000313" key="2">
    <source>
        <dbReference type="Proteomes" id="UP000266673"/>
    </source>
</evidence>
<dbReference type="EMBL" id="QKWP01000575">
    <property type="protein sequence ID" value="RIB17902.1"/>
    <property type="molecule type" value="Genomic_DNA"/>
</dbReference>
<dbReference type="SUPFAM" id="SSF57845">
    <property type="entry name" value="B-box zinc-binding domain"/>
    <property type="match status" value="1"/>
</dbReference>
<protein>
    <submittedName>
        <fullName evidence="1">Uncharacterized protein</fullName>
    </submittedName>
</protein>
<dbReference type="OrthoDB" id="5407799at2759"/>
<evidence type="ECO:0000313" key="1">
    <source>
        <dbReference type="EMBL" id="RIB17902.1"/>
    </source>
</evidence>
<dbReference type="Proteomes" id="UP000266673">
    <property type="component" value="Unassembled WGS sequence"/>
</dbReference>